<feature type="domain" description="PHD-type" evidence="7">
    <location>
        <begin position="212"/>
        <end position="262"/>
    </location>
</feature>
<dbReference type="EMBL" id="KV454011">
    <property type="protein sequence ID" value="ODV98477.1"/>
    <property type="molecule type" value="Genomic_DNA"/>
</dbReference>
<proteinExistence type="predicted"/>
<evidence type="ECO:0000256" key="1">
    <source>
        <dbReference type="ARBA" id="ARBA00022723"/>
    </source>
</evidence>
<organism evidence="9 10">
    <name type="scientific">Pachysolen tannophilus NRRL Y-2460</name>
    <dbReference type="NCBI Taxonomy" id="669874"/>
    <lineage>
        <taxon>Eukaryota</taxon>
        <taxon>Fungi</taxon>
        <taxon>Dikarya</taxon>
        <taxon>Ascomycota</taxon>
        <taxon>Saccharomycotina</taxon>
        <taxon>Pichiomycetes</taxon>
        <taxon>Pachysolenaceae</taxon>
        <taxon>Pachysolen</taxon>
    </lineage>
</organism>
<evidence type="ECO:0000256" key="3">
    <source>
        <dbReference type="ARBA" id="ARBA00022771"/>
    </source>
</evidence>
<feature type="compositionally biased region" description="Low complexity" evidence="6">
    <location>
        <begin position="23"/>
        <end position="42"/>
    </location>
</feature>
<evidence type="ECO:0000313" key="9">
    <source>
        <dbReference type="EMBL" id="ODV98477.1"/>
    </source>
</evidence>
<dbReference type="SUPFAM" id="SSF57903">
    <property type="entry name" value="FYVE/PHD zinc finger"/>
    <property type="match status" value="1"/>
</dbReference>
<evidence type="ECO:0008006" key="11">
    <source>
        <dbReference type="Google" id="ProtNLM"/>
    </source>
</evidence>
<dbReference type="SMART" id="SM00249">
    <property type="entry name" value="PHD"/>
    <property type="match status" value="1"/>
</dbReference>
<dbReference type="InterPro" id="IPR050701">
    <property type="entry name" value="Histone_Mod_Regulator"/>
</dbReference>
<keyword evidence="3 5" id="KW-0863">Zinc-finger</keyword>
<dbReference type="PROSITE" id="PS51805">
    <property type="entry name" value="EPHD"/>
    <property type="match status" value="1"/>
</dbReference>
<dbReference type="STRING" id="669874.A0A1E4U3A7"/>
<dbReference type="InterPro" id="IPR019542">
    <property type="entry name" value="Enhancer_polycomb-like_N"/>
</dbReference>
<keyword evidence="10" id="KW-1185">Reference proteome</keyword>
<dbReference type="PANTHER" id="PTHR13793:SF107">
    <property type="entry name" value="BROMODOMAIN-CONTAINING PROTEIN HOMOLOG"/>
    <property type="match status" value="1"/>
</dbReference>
<dbReference type="Pfam" id="PF13832">
    <property type="entry name" value="zf-HC5HC2H_2"/>
    <property type="match status" value="1"/>
</dbReference>
<dbReference type="FunFam" id="3.30.40.10:FF:000008">
    <property type="entry name" value="Bromodomain containing 1, isoform CRA_a"/>
    <property type="match status" value="1"/>
</dbReference>
<evidence type="ECO:0000259" key="7">
    <source>
        <dbReference type="PROSITE" id="PS50016"/>
    </source>
</evidence>
<sequence>MNATVSTKRGWKSGSRRGRGRRSLLSGSTSNRSSASTTPSASIPIFDLKPREERDYKEFYPDLDDEKPLKVFVIEGDEESANTRYNEFNEFHKSKITETYMRWDSSKNGLIRNTLTIMDRFEVLYDMDEQDLSFIKLVNETRDALNQNRLTNEILEIIFTFFEKEWYLLEKILPPKSKPVELLNNEEFINKATAYTSIYGSDDGTGGRPEEDQCCAVCNESECDNSNAIVFCDGCDIAVHQECYGVVFIPEGQWLCRRCLISRKNKSPCLFCPSTTGAFKQTDNGSWGHVICALWINELYFANPIYMEPIEGLELVPKSRWKLICYICKQKIGDQNYICE</sequence>
<dbReference type="CDD" id="cd15492">
    <property type="entry name" value="PHD_BRPF_JADE_like"/>
    <property type="match status" value="1"/>
</dbReference>
<keyword evidence="1" id="KW-0479">Metal-binding</keyword>
<dbReference type="GO" id="GO:0008270">
    <property type="term" value="F:zinc ion binding"/>
    <property type="evidence" value="ECO:0007669"/>
    <property type="project" value="UniProtKB-KW"/>
</dbReference>
<protein>
    <recommendedName>
        <fullName evidence="11">PHD-type domain-containing protein</fullName>
    </recommendedName>
</protein>
<evidence type="ECO:0000259" key="8">
    <source>
        <dbReference type="PROSITE" id="PS51805"/>
    </source>
</evidence>
<name>A0A1E4U3A7_PACTA</name>
<dbReference type="PROSITE" id="PS50016">
    <property type="entry name" value="ZF_PHD_2"/>
    <property type="match status" value="1"/>
</dbReference>
<reference evidence="10" key="1">
    <citation type="submission" date="2016-05" db="EMBL/GenBank/DDBJ databases">
        <title>Comparative genomics of biotechnologically important yeasts.</title>
        <authorList>
            <consortium name="DOE Joint Genome Institute"/>
            <person name="Riley R."/>
            <person name="Haridas S."/>
            <person name="Wolfe K.H."/>
            <person name="Lopes M.R."/>
            <person name="Hittinger C.T."/>
            <person name="Goker M."/>
            <person name="Salamov A."/>
            <person name="Wisecaver J."/>
            <person name="Long T.M."/>
            <person name="Aerts A.L."/>
            <person name="Barry K."/>
            <person name="Choi C."/>
            <person name="Clum A."/>
            <person name="Coughlan A.Y."/>
            <person name="Deshpande S."/>
            <person name="Douglass A.P."/>
            <person name="Hanson S.J."/>
            <person name="Klenk H.-P."/>
            <person name="Labutti K."/>
            <person name="Lapidus A."/>
            <person name="Lindquist E."/>
            <person name="Lipzen A."/>
            <person name="Meier-Kolthoff J.P."/>
            <person name="Ohm R.A."/>
            <person name="Otillar R.P."/>
            <person name="Pangilinan J."/>
            <person name="Peng Y."/>
            <person name="Rokas A."/>
            <person name="Rosa C.A."/>
            <person name="Scheuner C."/>
            <person name="Sibirny A.A."/>
            <person name="Slot J.C."/>
            <person name="Stielow J.B."/>
            <person name="Sun H."/>
            <person name="Kurtzman C.P."/>
            <person name="Blackwell M."/>
            <person name="Grigoriev I.V."/>
            <person name="Jeffries T.W."/>
        </authorList>
    </citation>
    <scope>NUCLEOTIDE SEQUENCE [LARGE SCALE GENOMIC DNA]</scope>
    <source>
        <strain evidence="10">NRRL Y-2460</strain>
    </source>
</reference>
<keyword evidence="2" id="KW-0677">Repeat</keyword>
<dbReference type="InterPro" id="IPR019786">
    <property type="entry name" value="Zinc_finger_PHD-type_CS"/>
</dbReference>
<evidence type="ECO:0000256" key="5">
    <source>
        <dbReference type="PROSITE-ProRule" id="PRU00146"/>
    </source>
</evidence>
<feature type="compositionally biased region" description="Basic residues" evidence="6">
    <location>
        <begin position="9"/>
        <end position="22"/>
    </location>
</feature>
<dbReference type="PANTHER" id="PTHR13793">
    <property type="entry name" value="PHD FINGER PROTEINS"/>
    <property type="match status" value="1"/>
</dbReference>
<dbReference type="Proteomes" id="UP000094236">
    <property type="component" value="Unassembled WGS sequence"/>
</dbReference>
<evidence type="ECO:0000256" key="2">
    <source>
        <dbReference type="ARBA" id="ARBA00022737"/>
    </source>
</evidence>
<dbReference type="GO" id="GO:0006357">
    <property type="term" value="P:regulation of transcription by RNA polymerase II"/>
    <property type="evidence" value="ECO:0007669"/>
    <property type="project" value="TreeGrafter"/>
</dbReference>
<dbReference type="InterPro" id="IPR011011">
    <property type="entry name" value="Znf_FYVE_PHD"/>
</dbReference>
<dbReference type="PROSITE" id="PS01359">
    <property type="entry name" value="ZF_PHD_1"/>
    <property type="match status" value="1"/>
</dbReference>
<feature type="region of interest" description="Disordered" evidence="6">
    <location>
        <begin position="1"/>
        <end position="47"/>
    </location>
</feature>
<dbReference type="InterPro" id="IPR001965">
    <property type="entry name" value="Znf_PHD"/>
</dbReference>
<dbReference type="AlphaFoldDB" id="A0A1E4U3A7"/>
<gene>
    <name evidence="9" type="ORF">PACTADRAFT_48230</name>
</gene>
<dbReference type="InterPro" id="IPR013083">
    <property type="entry name" value="Znf_RING/FYVE/PHD"/>
</dbReference>
<accession>A0A1E4U3A7</accession>
<dbReference type="Pfam" id="PF10513">
    <property type="entry name" value="EPL1"/>
    <property type="match status" value="1"/>
</dbReference>
<evidence type="ECO:0000256" key="6">
    <source>
        <dbReference type="SAM" id="MobiDB-lite"/>
    </source>
</evidence>
<dbReference type="OrthoDB" id="20839at2759"/>
<evidence type="ECO:0000313" key="10">
    <source>
        <dbReference type="Proteomes" id="UP000094236"/>
    </source>
</evidence>
<feature type="domain" description="PHD-type" evidence="8">
    <location>
        <begin position="266"/>
        <end position="340"/>
    </location>
</feature>
<dbReference type="InterPro" id="IPR019787">
    <property type="entry name" value="Znf_PHD-finger"/>
</dbReference>
<evidence type="ECO:0000256" key="4">
    <source>
        <dbReference type="ARBA" id="ARBA00022833"/>
    </source>
</evidence>
<keyword evidence="4" id="KW-0862">Zinc</keyword>
<dbReference type="Gene3D" id="3.30.40.10">
    <property type="entry name" value="Zinc/RING finger domain, C3HC4 (zinc finger)"/>
    <property type="match status" value="2"/>
</dbReference>
<dbReference type="InterPro" id="IPR034732">
    <property type="entry name" value="EPHD"/>
</dbReference>
<dbReference type="Pfam" id="PF13831">
    <property type="entry name" value="PHD_2"/>
    <property type="match status" value="1"/>
</dbReference>